<dbReference type="SUPFAM" id="SSF81324">
    <property type="entry name" value="Voltage-gated potassium channels"/>
    <property type="match status" value="1"/>
</dbReference>
<evidence type="ECO:0000259" key="3">
    <source>
        <dbReference type="Pfam" id="PF07885"/>
    </source>
</evidence>
<dbReference type="GO" id="GO:0034220">
    <property type="term" value="P:monoatomic ion transmembrane transport"/>
    <property type="evidence" value="ECO:0007669"/>
    <property type="project" value="UniProtKB-KW"/>
</dbReference>
<dbReference type="EMBL" id="SZZH01000001">
    <property type="protein sequence ID" value="TKV61423.1"/>
    <property type="molecule type" value="Genomic_DNA"/>
</dbReference>
<feature type="compositionally biased region" description="Pro residues" evidence="1">
    <location>
        <begin position="223"/>
        <end position="232"/>
    </location>
</feature>
<dbReference type="OrthoDB" id="9799090at2"/>
<evidence type="ECO:0000256" key="2">
    <source>
        <dbReference type="SAM" id="Phobius"/>
    </source>
</evidence>
<dbReference type="Gene3D" id="1.10.287.70">
    <property type="match status" value="1"/>
</dbReference>
<keyword evidence="5" id="KW-1185">Reference proteome</keyword>
<comment type="caution">
    <text evidence="4">The sequence shown here is derived from an EMBL/GenBank/DDBJ whole genome shotgun (WGS) entry which is preliminary data.</text>
</comment>
<feature type="compositionally biased region" description="Basic residues" evidence="1">
    <location>
        <begin position="1"/>
        <end position="12"/>
    </location>
</feature>
<keyword evidence="4" id="KW-0407">Ion channel</keyword>
<keyword evidence="4" id="KW-0813">Transport</keyword>
<sequence>MCGRGEHRRHRGAPSLGSARGGPIRWAGREGAAMGERDGVSAGDPAGGRPDGFVRATGWTVARLCVTVTGLLLAYLLLPTRGETGTSDVPWVILALVVYAGVAGWQIPAILRSRWPMLRAIEALTVIVTLFLVLFARLYLSNSLGDPAAFSEPLNHVRALYFTITVFATVGFGDITPQSDGMRILVSVQMLLNLVVLGLLLRLITGAVQRGRARRSQERPSGPDGPAPADAP</sequence>
<dbReference type="Pfam" id="PF07885">
    <property type="entry name" value="Ion_trans_2"/>
    <property type="match status" value="1"/>
</dbReference>
<proteinExistence type="predicted"/>
<feature type="transmembrane region" description="Helical" evidence="2">
    <location>
        <begin position="184"/>
        <end position="204"/>
    </location>
</feature>
<feature type="transmembrane region" description="Helical" evidence="2">
    <location>
        <begin position="90"/>
        <end position="111"/>
    </location>
</feature>
<feature type="domain" description="Potassium channel" evidence="3">
    <location>
        <begin position="128"/>
        <end position="208"/>
    </location>
</feature>
<evidence type="ECO:0000256" key="1">
    <source>
        <dbReference type="SAM" id="MobiDB-lite"/>
    </source>
</evidence>
<keyword evidence="2" id="KW-0812">Transmembrane</keyword>
<reference evidence="4 5" key="1">
    <citation type="submission" date="2019-05" db="EMBL/GenBank/DDBJ databases">
        <title>Nakamurella sp. N5BH11, whole genome shotgun sequence.</title>
        <authorList>
            <person name="Tuo L."/>
        </authorList>
    </citation>
    <scope>NUCLEOTIDE SEQUENCE [LARGE SCALE GENOMIC DNA]</scope>
    <source>
        <strain evidence="4 5">N5BH11</strain>
    </source>
</reference>
<feature type="transmembrane region" description="Helical" evidence="2">
    <location>
        <begin position="123"/>
        <end position="140"/>
    </location>
</feature>
<protein>
    <submittedName>
        <fullName evidence="4">Two pore domain potassium channel family protein</fullName>
    </submittedName>
</protein>
<keyword evidence="2" id="KW-1133">Transmembrane helix</keyword>
<keyword evidence="4" id="KW-0406">Ion transport</keyword>
<dbReference type="InterPro" id="IPR013099">
    <property type="entry name" value="K_chnl_dom"/>
</dbReference>
<evidence type="ECO:0000313" key="4">
    <source>
        <dbReference type="EMBL" id="TKV61423.1"/>
    </source>
</evidence>
<feature type="transmembrane region" description="Helical" evidence="2">
    <location>
        <begin position="59"/>
        <end position="78"/>
    </location>
</feature>
<evidence type="ECO:0000313" key="5">
    <source>
        <dbReference type="Proteomes" id="UP000306985"/>
    </source>
</evidence>
<name>A0A4U6QLM7_9ACTN</name>
<feature type="region of interest" description="Disordered" evidence="1">
    <location>
        <begin position="1"/>
        <end position="23"/>
    </location>
</feature>
<organism evidence="4 5">
    <name type="scientific">Nakamurella flava</name>
    <dbReference type="NCBI Taxonomy" id="2576308"/>
    <lineage>
        <taxon>Bacteria</taxon>
        <taxon>Bacillati</taxon>
        <taxon>Actinomycetota</taxon>
        <taxon>Actinomycetes</taxon>
        <taxon>Nakamurellales</taxon>
        <taxon>Nakamurellaceae</taxon>
        <taxon>Nakamurella</taxon>
    </lineage>
</organism>
<feature type="region of interest" description="Disordered" evidence="1">
    <location>
        <begin position="212"/>
        <end position="232"/>
    </location>
</feature>
<gene>
    <name evidence="4" type="ORF">FDO65_07535</name>
</gene>
<accession>A0A4U6QLM7</accession>
<dbReference type="Proteomes" id="UP000306985">
    <property type="component" value="Unassembled WGS sequence"/>
</dbReference>
<dbReference type="AlphaFoldDB" id="A0A4U6QLM7"/>
<keyword evidence="2" id="KW-0472">Membrane</keyword>